<feature type="non-terminal residue" evidence="2">
    <location>
        <position position="256"/>
    </location>
</feature>
<reference evidence="2 3" key="2">
    <citation type="journal article" date="2013" name="Plant Cell Physiol.">
        <title>Rice Annotation Project Database (RAP-DB): an integrative and interactive database for rice genomics.</title>
        <authorList>
            <person name="Sakai H."/>
            <person name="Lee S.S."/>
            <person name="Tanaka T."/>
            <person name="Numa H."/>
            <person name="Kim J."/>
            <person name="Kawahara Y."/>
            <person name="Wakimoto H."/>
            <person name="Yang C.C."/>
            <person name="Iwamoto M."/>
            <person name="Abe T."/>
            <person name="Yamada Y."/>
            <person name="Muto A."/>
            <person name="Inokuchi H."/>
            <person name="Ikemura T."/>
            <person name="Matsumoto T."/>
            <person name="Sasaki T."/>
            <person name="Itoh T."/>
        </authorList>
    </citation>
    <scope>NUCLEOTIDE SEQUENCE [LARGE SCALE GENOMIC DNA]</scope>
    <source>
        <strain evidence="3">cv. Nipponbare</strain>
    </source>
</reference>
<evidence type="ECO:0000256" key="1">
    <source>
        <dbReference type="SAM" id="MobiDB-lite"/>
    </source>
</evidence>
<feature type="compositionally biased region" description="Basic residues" evidence="1">
    <location>
        <begin position="27"/>
        <end position="48"/>
    </location>
</feature>
<keyword evidence="3" id="KW-1185">Reference proteome</keyword>
<dbReference type="AlphaFoldDB" id="A0A0P0XMG3"/>
<feature type="region of interest" description="Disordered" evidence="1">
    <location>
        <begin position="1"/>
        <end position="53"/>
    </location>
</feature>
<dbReference type="Gramene" id="Os09t0431050-00">
    <property type="protein sequence ID" value="Os09t0431050-00"/>
    <property type="gene ID" value="Os09g0431050"/>
</dbReference>
<protein>
    <submittedName>
        <fullName evidence="2">Os09g0431050 protein</fullName>
    </submittedName>
</protein>
<dbReference type="EMBL" id="AP014965">
    <property type="protein sequence ID" value="BAT08207.1"/>
    <property type="molecule type" value="Genomic_DNA"/>
</dbReference>
<dbReference type="PaxDb" id="39947-A0A0P0XMG3"/>
<feature type="compositionally biased region" description="Basic and acidic residues" evidence="1">
    <location>
        <begin position="221"/>
        <end position="240"/>
    </location>
</feature>
<gene>
    <name evidence="2" type="ordered locus">Os09g0431050</name>
    <name evidence="2" type="ORF">OSNPB_090431050</name>
</gene>
<evidence type="ECO:0000313" key="2">
    <source>
        <dbReference type="EMBL" id="BAT08207.1"/>
    </source>
</evidence>
<feature type="region of interest" description="Disordered" evidence="1">
    <location>
        <begin position="94"/>
        <end position="157"/>
    </location>
</feature>
<name>A0A0P0XMG3_ORYSJ</name>
<feature type="compositionally biased region" description="Polar residues" evidence="1">
    <location>
        <begin position="245"/>
        <end position="256"/>
    </location>
</feature>
<feature type="region of interest" description="Disordered" evidence="1">
    <location>
        <begin position="221"/>
        <end position="256"/>
    </location>
</feature>
<evidence type="ECO:0000313" key="3">
    <source>
        <dbReference type="Proteomes" id="UP000059680"/>
    </source>
</evidence>
<dbReference type="InParanoid" id="A0A0P0XMG3"/>
<feature type="compositionally biased region" description="Basic residues" evidence="1">
    <location>
        <begin position="1"/>
        <end position="12"/>
    </location>
</feature>
<reference evidence="3" key="1">
    <citation type="journal article" date="2005" name="Nature">
        <title>The map-based sequence of the rice genome.</title>
        <authorList>
            <consortium name="International rice genome sequencing project (IRGSP)"/>
            <person name="Matsumoto T."/>
            <person name="Wu J."/>
            <person name="Kanamori H."/>
            <person name="Katayose Y."/>
            <person name="Fujisawa M."/>
            <person name="Namiki N."/>
            <person name="Mizuno H."/>
            <person name="Yamamoto K."/>
            <person name="Antonio B.A."/>
            <person name="Baba T."/>
            <person name="Sakata K."/>
            <person name="Nagamura Y."/>
            <person name="Aoki H."/>
            <person name="Arikawa K."/>
            <person name="Arita K."/>
            <person name="Bito T."/>
            <person name="Chiden Y."/>
            <person name="Fujitsuka N."/>
            <person name="Fukunaka R."/>
            <person name="Hamada M."/>
            <person name="Harada C."/>
            <person name="Hayashi A."/>
            <person name="Hijishita S."/>
            <person name="Honda M."/>
            <person name="Hosokawa S."/>
            <person name="Ichikawa Y."/>
            <person name="Idonuma A."/>
            <person name="Iijima M."/>
            <person name="Ikeda M."/>
            <person name="Ikeno M."/>
            <person name="Ito K."/>
            <person name="Ito S."/>
            <person name="Ito T."/>
            <person name="Ito Y."/>
            <person name="Ito Y."/>
            <person name="Iwabuchi A."/>
            <person name="Kamiya K."/>
            <person name="Karasawa W."/>
            <person name="Kurita K."/>
            <person name="Katagiri S."/>
            <person name="Kikuta A."/>
            <person name="Kobayashi H."/>
            <person name="Kobayashi N."/>
            <person name="Machita K."/>
            <person name="Maehara T."/>
            <person name="Masukawa M."/>
            <person name="Mizubayashi T."/>
            <person name="Mukai Y."/>
            <person name="Nagasaki H."/>
            <person name="Nagata Y."/>
            <person name="Naito S."/>
            <person name="Nakashima M."/>
            <person name="Nakama Y."/>
            <person name="Nakamichi Y."/>
            <person name="Nakamura M."/>
            <person name="Meguro A."/>
            <person name="Negishi M."/>
            <person name="Ohta I."/>
            <person name="Ohta T."/>
            <person name="Okamoto M."/>
            <person name="Ono N."/>
            <person name="Saji S."/>
            <person name="Sakaguchi M."/>
            <person name="Sakai K."/>
            <person name="Shibata M."/>
            <person name="Shimokawa T."/>
            <person name="Song J."/>
            <person name="Takazaki Y."/>
            <person name="Terasawa K."/>
            <person name="Tsugane M."/>
            <person name="Tsuji K."/>
            <person name="Ueda S."/>
            <person name="Waki K."/>
            <person name="Yamagata H."/>
            <person name="Yamamoto M."/>
            <person name="Yamamoto S."/>
            <person name="Yamane H."/>
            <person name="Yoshiki S."/>
            <person name="Yoshihara R."/>
            <person name="Yukawa K."/>
            <person name="Zhong H."/>
            <person name="Yano M."/>
            <person name="Yuan Q."/>
            <person name="Ouyang S."/>
            <person name="Liu J."/>
            <person name="Jones K.M."/>
            <person name="Gansberger K."/>
            <person name="Moffat K."/>
            <person name="Hill J."/>
            <person name="Bera J."/>
            <person name="Fadrosh D."/>
            <person name="Jin S."/>
            <person name="Johri S."/>
            <person name="Kim M."/>
            <person name="Overton L."/>
            <person name="Reardon M."/>
            <person name="Tsitrin T."/>
            <person name="Vuong H."/>
            <person name="Weaver B."/>
            <person name="Ciecko A."/>
            <person name="Tallon L."/>
            <person name="Jackson J."/>
            <person name="Pai G."/>
            <person name="Aken S.V."/>
            <person name="Utterback T."/>
            <person name="Reidmuller S."/>
            <person name="Feldblyum T."/>
            <person name="Hsiao J."/>
            <person name="Zismann V."/>
            <person name="Iobst S."/>
            <person name="de Vazeille A.R."/>
            <person name="Buell C.R."/>
            <person name="Ying K."/>
            <person name="Li Y."/>
            <person name="Lu T."/>
            <person name="Huang Y."/>
            <person name="Zhao Q."/>
            <person name="Feng Q."/>
            <person name="Zhang L."/>
            <person name="Zhu J."/>
            <person name="Weng Q."/>
            <person name="Mu J."/>
            <person name="Lu Y."/>
            <person name="Fan D."/>
            <person name="Liu Y."/>
            <person name="Guan J."/>
            <person name="Zhang Y."/>
            <person name="Yu S."/>
            <person name="Liu X."/>
            <person name="Zhang Y."/>
            <person name="Hong G."/>
            <person name="Han B."/>
            <person name="Choisne N."/>
            <person name="Demange N."/>
            <person name="Orjeda G."/>
            <person name="Samain S."/>
            <person name="Cattolico L."/>
            <person name="Pelletier E."/>
            <person name="Couloux A."/>
            <person name="Segurens B."/>
            <person name="Wincker P."/>
            <person name="D'Hont A."/>
            <person name="Scarpelli C."/>
            <person name="Weissenbach J."/>
            <person name="Salanoubat M."/>
            <person name="Quetier F."/>
            <person name="Yu Y."/>
            <person name="Kim H.R."/>
            <person name="Rambo T."/>
            <person name="Currie J."/>
            <person name="Collura K."/>
            <person name="Luo M."/>
            <person name="Yang T."/>
            <person name="Ammiraju J.S.S."/>
            <person name="Engler F."/>
            <person name="Soderlund C."/>
            <person name="Wing R.A."/>
            <person name="Palmer L.E."/>
            <person name="de la Bastide M."/>
            <person name="Spiegel L."/>
            <person name="Nascimento L."/>
            <person name="Zutavern T."/>
            <person name="O'Shaughnessy A."/>
            <person name="Dike S."/>
            <person name="Dedhia N."/>
            <person name="Preston R."/>
            <person name="Balija V."/>
            <person name="McCombie W.R."/>
            <person name="Chow T."/>
            <person name="Chen H."/>
            <person name="Chung M."/>
            <person name="Chen C."/>
            <person name="Shaw J."/>
            <person name="Wu H."/>
            <person name="Hsiao K."/>
            <person name="Chao Y."/>
            <person name="Chu M."/>
            <person name="Cheng C."/>
            <person name="Hour A."/>
            <person name="Lee P."/>
            <person name="Lin S."/>
            <person name="Lin Y."/>
            <person name="Liou J."/>
            <person name="Liu S."/>
            <person name="Hsing Y."/>
            <person name="Raghuvanshi S."/>
            <person name="Mohanty A."/>
            <person name="Bharti A.K."/>
            <person name="Gaur A."/>
            <person name="Gupta V."/>
            <person name="Kumar D."/>
            <person name="Ravi V."/>
            <person name="Vij S."/>
            <person name="Kapur A."/>
            <person name="Khurana P."/>
            <person name="Khurana P."/>
            <person name="Khurana J.P."/>
            <person name="Tyagi A.K."/>
            <person name="Gaikwad K."/>
            <person name="Singh A."/>
            <person name="Dalal V."/>
            <person name="Srivastava S."/>
            <person name="Dixit A."/>
            <person name="Pal A.K."/>
            <person name="Ghazi I.A."/>
            <person name="Yadav M."/>
            <person name="Pandit A."/>
            <person name="Bhargava A."/>
            <person name="Sureshbabu K."/>
            <person name="Batra K."/>
            <person name="Sharma T.R."/>
            <person name="Mohapatra T."/>
            <person name="Singh N.K."/>
            <person name="Messing J."/>
            <person name="Nelson A.B."/>
            <person name="Fuks G."/>
            <person name="Kavchok S."/>
            <person name="Keizer G."/>
            <person name="Linton E."/>
            <person name="Llaca V."/>
            <person name="Song R."/>
            <person name="Tanyolac B."/>
            <person name="Young S."/>
            <person name="Ho-Il K."/>
            <person name="Hahn J.H."/>
            <person name="Sangsakoo G."/>
            <person name="Vanavichit A."/>
            <person name="de Mattos Luiz.A.T."/>
            <person name="Zimmer P.D."/>
            <person name="Malone G."/>
            <person name="Dellagostin O."/>
            <person name="de Oliveira A.C."/>
            <person name="Bevan M."/>
            <person name="Bancroft I."/>
            <person name="Minx P."/>
            <person name="Cordum H."/>
            <person name="Wilson R."/>
            <person name="Cheng Z."/>
            <person name="Jin W."/>
            <person name="Jiang J."/>
            <person name="Leong S.A."/>
            <person name="Iwama H."/>
            <person name="Gojobori T."/>
            <person name="Itoh T."/>
            <person name="Niimura Y."/>
            <person name="Fujii Y."/>
            <person name="Habara T."/>
            <person name="Sakai H."/>
            <person name="Sato Y."/>
            <person name="Wilson G."/>
            <person name="Kumar K."/>
            <person name="McCouch S."/>
            <person name="Juretic N."/>
            <person name="Hoen D."/>
            <person name="Wright S."/>
            <person name="Bruskiewich R."/>
            <person name="Bureau T."/>
            <person name="Miyao A."/>
            <person name="Hirochika H."/>
            <person name="Nishikawa T."/>
            <person name="Kadowaki K."/>
            <person name="Sugiura M."/>
            <person name="Burr B."/>
            <person name="Sasaki T."/>
        </authorList>
    </citation>
    <scope>NUCLEOTIDE SEQUENCE [LARGE SCALE GENOMIC DNA]</scope>
    <source>
        <strain evidence="3">cv. Nipponbare</strain>
    </source>
</reference>
<organism evidence="2 3">
    <name type="scientific">Oryza sativa subsp. japonica</name>
    <name type="common">Rice</name>
    <dbReference type="NCBI Taxonomy" id="39947"/>
    <lineage>
        <taxon>Eukaryota</taxon>
        <taxon>Viridiplantae</taxon>
        <taxon>Streptophyta</taxon>
        <taxon>Embryophyta</taxon>
        <taxon>Tracheophyta</taxon>
        <taxon>Spermatophyta</taxon>
        <taxon>Magnoliopsida</taxon>
        <taxon>Liliopsida</taxon>
        <taxon>Poales</taxon>
        <taxon>Poaceae</taxon>
        <taxon>BOP clade</taxon>
        <taxon>Oryzoideae</taxon>
        <taxon>Oryzeae</taxon>
        <taxon>Oryzinae</taxon>
        <taxon>Oryza</taxon>
        <taxon>Oryza sativa</taxon>
    </lineage>
</organism>
<accession>A0A0P0XMG3</accession>
<reference evidence="2 3" key="3">
    <citation type="journal article" date="2013" name="Rice">
        <title>Improvement of the Oryza sativa Nipponbare reference genome using next generation sequence and optical map data.</title>
        <authorList>
            <person name="Kawahara Y."/>
            <person name="de la Bastide M."/>
            <person name="Hamilton J.P."/>
            <person name="Kanamori H."/>
            <person name="McCombie W.R."/>
            <person name="Ouyang S."/>
            <person name="Schwartz D.C."/>
            <person name="Tanaka T."/>
            <person name="Wu J."/>
            <person name="Zhou S."/>
            <person name="Childs K.L."/>
            <person name="Davidson R.M."/>
            <person name="Lin H."/>
            <person name="Quesada-Ocampo L."/>
            <person name="Vaillancourt B."/>
            <person name="Sakai H."/>
            <person name="Lee S.S."/>
            <person name="Kim J."/>
            <person name="Numa H."/>
            <person name="Itoh T."/>
            <person name="Buell C.R."/>
            <person name="Matsumoto T."/>
        </authorList>
    </citation>
    <scope>NUCLEOTIDE SEQUENCE [LARGE SCALE GENOMIC DNA]</scope>
    <source>
        <strain evidence="3">cv. Nipponbare</strain>
    </source>
</reference>
<dbReference type="FunCoup" id="A0A0P0XMG3">
    <property type="interactions" value="76"/>
</dbReference>
<proteinExistence type="predicted"/>
<feature type="compositionally biased region" description="Basic and acidic residues" evidence="1">
    <location>
        <begin position="114"/>
        <end position="144"/>
    </location>
</feature>
<sequence>AGGRPVRRRVHVQVHDRPVPGVDAAGHRHPQPPRARRHHPPPRHHRRLPRPDHRRELAPATAANAEVPGQPAVLGPHGVAAHLGVLRVGGRVLGHEAAHPPPPDVAQPRRRRHVGGEADHPLRRVDGAEEAREPVGDDPREALAHHPGGLGGGEHAPGEVRARVQHEGARLQRLHPVHRGGDGVGVGPRRERAAVGDLGALGGERVDEERHEGGAVVVVLVDRHDAAPPEEPRERGDGARLRRCSCSSTPTRGNSS</sequence>
<dbReference type="Proteomes" id="UP000059680">
    <property type="component" value="Chromosome 9"/>
</dbReference>